<dbReference type="InterPro" id="IPR002686">
    <property type="entry name" value="Transposase_17"/>
</dbReference>
<dbReference type="EMBL" id="MFZO01000042">
    <property type="protein sequence ID" value="OGK23849.1"/>
    <property type="molecule type" value="Genomic_DNA"/>
</dbReference>
<feature type="domain" description="Transposase IS200-like" evidence="1">
    <location>
        <begin position="9"/>
        <end position="153"/>
    </location>
</feature>
<protein>
    <recommendedName>
        <fullName evidence="1">Transposase IS200-like domain-containing protein</fullName>
    </recommendedName>
</protein>
<dbReference type="PANTHER" id="PTHR34322:SF2">
    <property type="entry name" value="TRANSPOSASE IS200-LIKE DOMAIN-CONTAINING PROTEIN"/>
    <property type="match status" value="1"/>
</dbReference>
<sequence>MPGRDITFVNDGIYHIFNRTADKSGVFSDNNLSLLFLDLLKYYRSERANLRYSNYQELNLEIKKFYEEQLRIMKYFYIDLYCFSIMPTHYHLLLRQKKNGGLSHYISQIINSFTHYYNNKNNRLGPIFLSPFRAVQVRTHEQFIHVTRYIHLNHYSSGFLKDIDDLFSYPFSSLPRYVNIRKDELVEKTFLLRMFHNNPSRYREFILNNAEYQKSLERLKYTEKWK</sequence>
<evidence type="ECO:0000259" key="1">
    <source>
        <dbReference type="SMART" id="SM01321"/>
    </source>
</evidence>
<name>A0A1F7GXU1_9BACT</name>
<dbReference type="GO" id="GO:0004803">
    <property type="term" value="F:transposase activity"/>
    <property type="evidence" value="ECO:0007669"/>
    <property type="project" value="InterPro"/>
</dbReference>
<dbReference type="GO" id="GO:0003677">
    <property type="term" value="F:DNA binding"/>
    <property type="evidence" value="ECO:0007669"/>
    <property type="project" value="InterPro"/>
</dbReference>
<organism evidence="2 3">
    <name type="scientific">Candidatus Roizmanbacteria bacterium RIFCSPHIGHO2_02_FULL_38_11</name>
    <dbReference type="NCBI Taxonomy" id="1802039"/>
    <lineage>
        <taxon>Bacteria</taxon>
        <taxon>Candidatus Roizmaniibacteriota</taxon>
    </lineage>
</organism>
<reference evidence="2 3" key="1">
    <citation type="journal article" date="2016" name="Nat. Commun.">
        <title>Thousands of microbial genomes shed light on interconnected biogeochemical processes in an aquifer system.</title>
        <authorList>
            <person name="Anantharaman K."/>
            <person name="Brown C.T."/>
            <person name="Hug L.A."/>
            <person name="Sharon I."/>
            <person name="Castelle C.J."/>
            <person name="Probst A.J."/>
            <person name="Thomas B.C."/>
            <person name="Singh A."/>
            <person name="Wilkins M.J."/>
            <person name="Karaoz U."/>
            <person name="Brodie E.L."/>
            <person name="Williams K.H."/>
            <person name="Hubbard S.S."/>
            <person name="Banfield J.F."/>
        </authorList>
    </citation>
    <scope>NUCLEOTIDE SEQUENCE [LARGE SCALE GENOMIC DNA]</scope>
</reference>
<evidence type="ECO:0000313" key="2">
    <source>
        <dbReference type="EMBL" id="OGK23849.1"/>
    </source>
</evidence>
<gene>
    <name evidence="2" type="ORF">A3C25_04505</name>
</gene>
<dbReference type="Proteomes" id="UP000177913">
    <property type="component" value="Unassembled WGS sequence"/>
</dbReference>
<dbReference type="GO" id="GO:0006313">
    <property type="term" value="P:DNA transposition"/>
    <property type="evidence" value="ECO:0007669"/>
    <property type="project" value="InterPro"/>
</dbReference>
<evidence type="ECO:0000313" key="3">
    <source>
        <dbReference type="Proteomes" id="UP000177913"/>
    </source>
</evidence>
<dbReference type="AlphaFoldDB" id="A0A1F7GXU1"/>
<dbReference type="InterPro" id="IPR036515">
    <property type="entry name" value="Transposase_17_sf"/>
</dbReference>
<accession>A0A1F7GXU1</accession>
<proteinExistence type="predicted"/>
<dbReference type="Gene3D" id="3.30.70.1290">
    <property type="entry name" value="Transposase IS200-like"/>
    <property type="match status" value="1"/>
</dbReference>
<dbReference type="PANTHER" id="PTHR34322">
    <property type="entry name" value="TRANSPOSASE, Y1_TNP DOMAIN-CONTAINING"/>
    <property type="match status" value="1"/>
</dbReference>
<dbReference type="SMART" id="SM01321">
    <property type="entry name" value="Y1_Tnp"/>
    <property type="match status" value="1"/>
</dbReference>
<dbReference type="SUPFAM" id="SSF143422">
    <property type="entry name" value="Transposase IS200-like"/>
    <property type="match status" value="1"/>
</dbReference>
<comment type="caution">
    <text evidence="2">The sequence shown here is derived from an EMBL/GenBank/DDBJ whole genome shotgun (WGS) entry which is preliminary data.</text>
</comment>